<proteinExistence type="predicted"/>
<dbReference type="EMBL" id="HACA01014876">
    <property type="protein sequence ID" value="CDW32237.1"/>
    <property type="molecule type" value="Transcribed_RNA"/>
</dbReference>
<protein>
    <submittedName>
        <fullName evidence="1">Uncharacterized protein</fullName>
    </submittedName>
</protein>
<name>A0A0K2U2R4_LEPSM</name>
<accession>A0A0K2U2R4</accession>
<sequence>MASHRSSFDFFSTICS</sequence>
<organism evidence="1">
    <name type="scientific">Lepeophtheirus salmonis</name>
    <name type="common">Salmon louse</name>
    <name type="synonym">Caligus salmonis</name>
    <dbReference type="NCBI Taxonomy" id="72036"/>
    <lineage>
        <taxon>Eukaryota</taxon>
        <taxon>Metazoa</taxon>
        <taxon>Ecdysozoa</taxon>
        <taxon>Arthropoda</taxon>
        <taxon>Crustacea</taxon>
        <taxon>Multicrustacea</taxon>
        <taxon>Hexanauplia</taxon>
        <taxon>Copepoda</taxon>
        <taxon>Siphonostomatoida</taxon>
        <taxon>Caligidae</taxon>
        <taxon>Lepeophtheirus</taxon>
    </lineage>
</organism>
<reference evidence="1" key="1">
    <citation type="submission" date="2014-05" db="EMBL/GenBank/DDBJ databases">
        <authorList>
            <person name="Chronopoulou M."/>
        </authorList>
    </citation>
    <scope>NUCLEOTIDE SEQUENCE</scope>
    <source>
        <tissue evidence="1">Whole organism</tissue>
    </source>
</reference>
<evidence type="ECO:0000313" key="1">
    <source>
        <dbReference type="EMBL" id="CDW32237.1"/>
    </source>
</evidence>
<dbReference type="AlphaFoldDB" id="A0A0K2U2R4"/>